<dbReference type="SUPFAM" id="SSF53474">
    <property type="entry name" value="alpha/beta-Hydrolases"/>
    <property type="match status" value="1"/>
</dbReference>
<dbReference type="WBParaSite" id="nRc.2.0.1.t48353-RA">
    <property type="protein sequence ID" value="nRc.2.0.1.t48353-RA"/>
    <property type="gene ID" value="nRc.2.0.1.g48353"/>
</dbReference>
<evidence type="ECO:0000256" key="1">
    <source>
        <dbReference type="ARBA" id="ARBA00005964"/>
    </source>
</evidence>
<keyword evidence="2" id="KW-0719">Serine esterase</keyword>
<keyword evidence="8" id="KW-1185">Reference proteome</keyword>
<evidence type="ECO:0000313" key="8">
    <source>
        <dbReference type="Proteomes" id="UP000887565"/>
    </source>
</evidence>
<dbReference type="PRINTS" id="PR00878">
    <property type="entry name" value="CHOLNESTRASE"/>
</dbReference>
<reference evidence="9" key="1">
    <citation type="submission" date="2022-11" db="UniProtKB">
        <authorList>
            <consortium name="WormBaseParasite"/>
        </authorList>
    </citation>
    <scope>IDENTIFICATION</scope>
</reference>
<dbReference type="PANTHER" id="PTHR43918">
    <property type="entry name" value="ACETYLCHOLINESTERASE"/>
    <property type="match status" value="1"/>
</dbReference>
<evidence type="ECO:0000256" key="3">
    <source>
        <dbReference type="ARBA" id="ARBA00022801"/>
    </source>
</evidence>
<dbReference type="InterPro" id="IPR002018">
    <property type="entry name" value="CarbesteraseB"/>
</dbReference>
<dbReference type="InterPro" id="IPR019826">
    <property type="entry name" value="Carboxylesterase_B_AS"/>
</dbReference>
<dbReference type="PANTHER" id="PTHR43918:SF4">
    <property type="entry name" value="CARBOXYLIC ESTER HYDROLASE"/>
    <property type="match status" value="1"/>
</dbReference>
<dbReference type="InterPro" id="IPR029058">
    <property type="entry name" value="AB_hydrolase_fold"/>
</dbReference>
<dbReference type="InterPro" id="IPR050654">
    <property type="entry name" value="AChE-related_enzymes"/>
</dbReference>
<dbReference type="OMA" id="TFWGSEM"/>
<evidence type="ECO:0000259" key="7">
    <source>
        <dbReference type="Pfam" id="PF00135"/>
    </source>
</evidence>
<keyword evidence="3 6" id="KW-0378">Hydrolase</keyword>
<dbReference type="Gene3D" id="3.40.50.1820">
    <property type="entry name" value="alpha/beta hydrolase"/>
    <property type="match status" value="1"/>
</dbReference>
<feature type="active site" description="Charge relay system" evidence="5">
    <location>
        <position position="262"/>
    </location>
</feature>
<organism evidence="8 9">
    <name type="scientific">Romanomermis culicivorax</name>
    <name type="common">Nematode worm</name>
    <dbReference type="NCBI Taxonomy" id="13658"/>
    <lineage>
        <taxon>Eukaryota</taxon>
        <taxon>Metazoa</taxon>
        <taxon>Ecdysozoa</taxon>
        <taxon>Nematoda</taxon>
        <taxon>Enoplea</taxon>
        <taxon>Dorylaimia</taxon>
        <taxon>Mermithida</taxon>
        <taxon>Mermithoidea</taxon>
        <taxon>Mermithidae</taxon>
        <taxon>Romanomermis</taxon>
    </lineage>
</organism>
<dbReference type="AlphaFoldDB" id="A0A915LDF0"/>
<dbReference type="PROSITE" id="PS00122">
    <property type="entry name" value="CARBOXYLESTERASE_B_1"/>
    <property type="match status" value="1"/>
</dbReference>
<protein>
    <recommendedName>
        <fullName evidence="6">Carboxylic ester hydrolase</fullName>
        <ecNumber evidence="6">3.1.1.-</ecNumber>
    </recommendedName>
</protein>
<comment type="similarity">
    <text evidence="1 6">Belongs to the type-B carboxylesterase/lipase family.</text>
</comment>
<dbReference type="GO" id="GO:0003990">
    <property type="term" value="F:acetylcholinesterase activity"/>
    <property type="evidence" value="ECO:0007669"/>
    <property type="project" value="TreeGrafter"/>
</dbReference>
<evidence type="ECO:0000256" key="5">
    <source>
        <dbReference type="PIRSR" id="PIRSR600997-1"/>
    </source>
</evidence>
<feature type="active site" description="Acyl-ester intermediate" evidence="5">
    <location>
        <position position="132"/>
    </location>
</feature>
<keyword evidence="4" id="KW-1015">Disulfide bond</keyword>
<accession>A0A915LDF0</accession>
<dbReference type="Pfam" id="PF00135">
    <property type="entry name" value="COesterase"/>
    <property type="match status" value="1"/>
</dbReference>
<dbReference type="GO" id="GO:0019695">
    <property type="term" value="P:choline metabolic process"/>
    <property type="evidence" value="ECO:0007669"/>
    <property type="project" value="TreeGrafter"/>
</dbReference>
<dbReference type="Proteomes" id="UP000887565">
    <property type="component" value="Unplaced"/>
</dbReference>
<dbReference type="EC" id="3.1.1.-" evidence="6"/>
<evidence type="ECO:0000256" key="6">
    <source>
        <dbReference type="RuleBase" id="RU361235"/>
    </source>
</evidence>
<dbReference type="GO" id="GO:0006581">
    <property type="term" value="P:acetylcholine catabolic process"/>
    <property type="evidence" value="ECO:0007669"/>
    <property type="project" value="TreeGrafter"/>
</dbReference>
<proteinExistence type="inferred from homology"/>
<dbReference type="GO" id="GO:0005615">
    <property type="term" value="C:extracellular space"/>
    <property type="evidence" value="ECO:0007669"/>
    <property type="project" value="TreeGrafter"/>
</dbReference>
<evidence type="ECO:0000256" key="2">
    <source>
        <dbReference type="ARBA" id="ARBA00022487"/>
    </source>
</evidence>
<feature type="domain" description="Carboxylesterase type B" evidence="7">
    <location>
        <begin position="21"/>
        <end position="417"/>
    </location>
</feature>
<evidence type="ECO:0000256" key="4">
    <source>
        <dbReference type="ARBA" id="ARBA00023157"/>
    </source>
</evidence>
<name>A0A915LDF0_ROMCU</name>
<sequence>MEISQFVYSQGFWGSEMWNANTPTSEDCLYMNIWAPKDARNATVMVWLYGGGFYYGSSSLAIYDALGLAAVGEVIVVNVNYRMGAFGFLFLDNEEVPGNMGMLDQQMALKWIKRNAAAFGGDPAKVCLFGESAGAASIVAHMVAPSSGNLFKNGILQSGSLDNPWSMNTPRRALNKSMQLVEKVGCATNDHGNIHQIAKCLRNLDAKTLRNELWSITTGFLEFPLVMVSKDKAGFFVDDAFEALRKGNFRHTDIMIGINADEGVFWLVYYLKKYFSIKSPSLIDETKFSDCVEQAFGHLTGNQKRAVKFEYWDKRCSKDTTFYREAVNQMVGDYFFTCDSIWLGDEIVKRSKGSVYIYHFEQRSSNNPWPLWMGVMHGYEIEYVFGLPIVAPANFTGAFEHNFSRDVIGYWKSFAETR</sequence>
<evidence type="ECO:0000313" key="9">
    <source>
        <dbReference type="WBParaSite" id="nRc.2.0.1.t48353-RA"/>
    </source>
</evidence>
<feature type="active site" description="Charge relay system" evidence="5">
    <location>
        <position position="377"/>
    </location>
</feature>
<dbReference type="GO" id="GO:0005886">
    <property type="term" value="C:plasma membrane"/>
    <property type="evidence" value="ECO:0007669"/>
    <property type="project" value="TreeGrafter"/>
</dbReference>
<dbReference type="InterPro" id="IPR000997">
    <property type="entry name" value="Cholinesterase"/>
</dbReference>